<organism evidence="3 4">
    <name type="scientific">Cyprinodon variegatus</name>
    <name type="common">Sheepshead minnow</name>
    <dbReference type="NCBI Taxonomy" id="28743"/>
    <lineage>
        <taxon>Eukaryota</taxon>
        <taxon>Metazoa</taxon>
        <taxon>Chordata</taxon>
        <taxon>Craniata</taxon>
        <taxon>Vertebrata</taxon>
        <taxon>Euteleostomi</taxon>
        <taxon>Actinopterygii</taxon>
        <taxon>Neopterygii</taxon>
        <taxon>Teleostei</taxon>
        <taxon>Neoteleostei</taxon>
        <taxon>Acanthomorphata</taxon>
        <taxon>Ovalentaria</taxon>
        <taxon>Atherinomorphae</taxon>
        <taxon>Cyprinodontiformes</taxon>
        <taxon>Cyprinodontidae</taxon>
        <taxon>Cyprinodon</taxon>
    </lineage>
</organism>
<reference evidence="3" key="2">
    <citation type="submission" date="2025-09" db="UniProtKB">
        <authorList>
            <consortium name="Ensembl"/>
        </authorList>
    </citation>
    <scope>IDENTIFICATION</scope>
</reference>
<feature type="region of interest" description="Disordered" evidence="2">
    <location>
        <begin position="22"/>
        <end position="56"/>
    </location>
</feature>
<dbReference type="Proteomes" id="UP000265020">
    <property type="component" value="Unassembled WGS sequence"/>
</dbReference>
<evidence type="ECO:0000313" key="3">
    <source>
        <dbReference type="Ensembl" id="ENSCVAP00000005565.1"/>
    </source>
</evidence>
<feature type="compositionally biased region" description="Pro residues" evidence="2">
    <location>
        <begin position="24"/>
        <end position="39"/>
    </location>
</feature>
<dbReference type="AlphaFoldDB" id="A0A3Q2FLA4"/>
<evidence type="ECO:0000256" key="2">
    <source>
        <dbReference type="SAM" id="MobiDB-lite"/>
    </source>
</evidence>
<keyword evidence="4" id="KW-1185">Reference proteome</keyword>
<dbReference type="Pfam" id="PF20721">
    <property type="entry name" value="C19orf12"/>
    <property type="match status" value="1"/>
</dbReference>
<reference evidence="3" key="1">
    <citation type="submission" date="2025-08" db="UniProtKB">
        <authorList>
            <consortium name="Ensembl"/>
        </authorList>
    </citation>
    <scope>IDENTIFICATION</scope>
</reference>
<dbReference type="Ensembl" id="ENSCVAT00000006467.1">
    <property type="protein sequence ID" value="ENSCVAP00000005565.1"/>
    <property type="gene ID" value="ENSCVAG00000006969.1"/>
</dbReference>
<name>A0A3Q2FLA4_CYPVA</name>
<evidence type="ECO:0000313" key="4">
    <source>
        <dbReference type="Proteomes" id="UP000265020"/>
    </source>
</evidence>
<accession>A0A3Q2FLA4</accession>
<proteinExistence type="inferred from homology"/>
<dbReference type="InterPro" id="IPR033369">
    <property type="entry name" value="C19orf12"/>
</dbReference>
<comment type="similarity">
    <text evidence="1">Belongs to the C19orf12 family.</text>
</comment>
<evidence type="ECO:0000256" key="1">
    <source>
        <dbReference type="ARBA" id="ARBA00029457"/>
    </source>
</evidence>
<dbReference type="PANTHER" id="PTHR31493">
    <property type="entry name" value="NAZO FAMILY MEMBER"/>
    <property type="match status" value="1"/>
</dbReference>
<protein>
    <submittedName>
        <fullName evidence="3">Chromosome 19 open reading frame 12</fullName>
    </submittedName>
</protein>
<dbReference type="GeneTree" id="ENSGT00390000009077"/>
<dbReference type="PANTHER" id="PTHR31493:SF1">
    <property type="entry name" value="PROTEIN C19ORF12"/>
    <property type="match status" value="1"/>
</dbReference>
<sequence>MEQAKGGFRGWGAKHWGAYCTPREPAPLTPIGTPVPPKAPPERGGQGPAAGPTSGAVGGLLGSWMASGQFRPLPQILRELPSQQRKQLYAVIEDVLGSLERISTAQLSKMVTENSKLERHVIAALISYVKRYLGAEVRYEH</sequence>